<dbReference type="OrthoDB" id="9806592at2"/>
<protein>
    <submittedName>
        <fullName evidence="1">Mu-like prophage major head subunit gpT</fullName>
    </submittedName>
</protein>
<proteinExistence type="predicted"/>
<gene>
    <name evidence="1" type="ORF">SAMN04488103_101627</name>
</gene>
<evidence type="ECO:0000313" key="1">
    <source>
        <dbReference type="EMBL" id="SEM61330.1"/>
    </source>
</evidence>
<name>A0A1H7ZSC3_9RHOB</name>
<keyword evidence="2" id="KW-1185">Reference proteome</keyword>
<dbReference type="RefSeq" id="WP_091296567.1">
    <property type="nucleotide sequence ID" value="NZ_FOCE01000001.1"/>
</dbReference>
<sequence>MNDERDNTEATEEAYRIETFGKMGIAACAFENDTLAAMVMANPVLSDGVAVFHADHGNLTAAANPNVTSLSAARLAMRKMKALGGMLIDVTPRFVLVPPELETLAEQVLTEIAAAKTEDVNPFGKLSLLVEPRLSVADRWYVVADPASAEGLEYSYLEGAPGPQIETRAGFEVDGVQTRIRLDFGAAHGGRRGRVALQAVCRNNSGDSDGGLCALAVPSRPRVM</sequence>
<reference evidence="1 2" key="1">
    <citation type="submission" date="2016-10" db="EMBL/GenBank/DDBJ databases">
        <authorList>
            <person name="de Groot N.N."/>
        </authorList>
    </citation>
    <scope>NUCLEOTIDE SEQUENCE [LARGE SCALE GENOMIC DNA]</scope>
    <source>
        <strain evidence="1 2">DSM 3857</strain>
    </source>
</reference>
<dbReference type="Pfam" id="PF25209">
    <property type="entry name" value="Phage_capsid_4"/>
    <property type="match status" value="1"/>
</dbReference>
<dbReference type="AlphaFoldDB" id="A0A1H7ZSC3"/>
<evidence type="ECO:0000313" key="2">
    <source>
        <dbReference type="Proteomes" id="UP000198761"/>
    </source>
</evidence>
<dbReference type="EMBL" id="FOCE01000001">
    <property type="protein sequence ID" value="SEM61330.1"/>
    <property type="molecule type" value="Genomic_DNA"/>
</dbReference>
<dbReference type="Proteomes" id="UP000198761">
    <property type="component" value="Unassembled WGS sequence"/>
</dbReference>
<accession>A0A1H7ZSC3</accession>
<organism evidence="1 2">
    <name type="scientific">Gemmobacter aquatilis</name>
    <dbReference type="NCBI Taxonomy" id="933059"/>
    <lineage>
        <taxon>Bacteria</taxon>
        <taxon>Pseudomonadati</taxon>
        <taxon>Pseudomonadota</taxon>
        <taxon>Alphaproteobacteria</taxon>
        <taxon>Rhodobacterales</taxon>
        <taxon>Paracoccaceae</taxon>
        <taxon>Gemmobacter</taxon>
    </lineage>
</organism>
<dbReference type="STRING" id="933059.SAMN04488103_101627"/>